<dbReference type="InterPro" id="IPR023214">
    <property type="entry name" value="HAD_sf"/>
</dbReference>
<accession>B5GWS8</accession>
<keyword evidence="3" id="KW-1185">Reference proteome</keyword>
<name>B5GWS8_STRCL</name>
<dbReference type="InterPro" id="IPR010033">
    <property type="entry name" value="HAD_SF_ppase_IIIC"/>
</dbReference>
<dbReference type="InterPro" id="IPR036412">
    <property type="entry name" value="HAD-like_sf"/>
</dbReference>
<gene>
    <name evidence="2" type="ORF">SCLAV_5484</name>
</gene>
<evidence type="ECO:0000313" key="2">
    <source>
        <dbReference type="EMBL" id="EFG10551.1"/>
    </source>
</evidence>
<feature type="region of interest" description="Disordered" evidence="1">
    <location>
        <begin position="110"/>
        <end position="138"/>
    </location>
</feature>
<dbReference type="InterPro" id="IPR016181">
    <property type="entry name" value="Acyl_CoA_acyltransferase"/>
</dbReference>
<sequence>MTRDLITVAATFTADPLLPLLRDALEHIEAPHHVESAPYGQLVEQLLSPSSRFARNTRGVNAGLIRVADWAGAPDRVDAFVGAAREFAAARGTPTLFVVCPDPPAAGAVRPTAVSVSGGERPPPPAPEEGPGTGTGSAVARLSAGLRDVPGVALVDAAEWFAAYGCRDIHDPEAADIAHIPYTEEAFAVLAVGVARVARTTCERPRKVIAVDCDETLWGGACGDRAPADLDLGGHFREVRRFLARKHEEGFVLVLTSRNDPESVERVFAERAADLVLTREHFAAARVNWKPKSRNILSLAEELRLGVDSFVLVDDDPYVCAEVGEALPEVAVVHVGTDSDPPQVLRHCWELDRFFATAEDRTRNDGYRADALRREAAAGAGDTASLNERLGTAVTVGRATPADLPRITQLLARTNQFTSATATAADLPGLLERPDTTAWTARLRDRFGDYGVIAAAVATPGPGDDDPGSGTGTTPGAVDLLCFAMSCRALDRGVTEALFRAVAEDGRAPGLQVRFRRTGRNGPALDFLRRHGARLPAPGAGSAPGTAAPGGDLPADLVFAVPVPVPASDPVPVAVPVSDPEPEPVPVAVPASEPVPAPAAVPVPEPRPAPSPVEGTPS</sequence>
<dbReference type="InterPro" id="IPR036514">
    <property type="entry name" value="SGNH_hydro_sf"/>
</dbReference>
<dbReference type="Gene3D" id="3.40.50.1000">
    <property type="entry name" value="HAD superfamily/HAD-like"/>
    <property type="match status" value="1"/>
</dbReference>
<dbReference type="STRING" id="1901.BB341_01120"/>
<dbReference type="Proteomes" id="UP000002357">
    <property type="component" value="Chromosome"/>
</dbReference>
<dbReference type="AlphaFoldDB" id="B5GWS8"/>
<dbReference type="KEGG" id="sclf:BB341_01120"/>
<dbReference type="NCBIfam" id="TIGR01681">
    <property type="entry name" value="HAD-SF-IIIC"/>
    <property type="match status" value="1"/>
</dbReference>
<evidence type="ECO:0000313" key="3">
    <source>
        <dbReference type="Proteomes" id="UP000002357"/>
    </source>
</evidence>
<dbReference type="GeneID" id="93728123"/>
<dbReference type="InterPro" id="IPR010037">
    <property type="entry name" value="FkbH_domain"/>
</dbReference>
<dbReference type="NCBIfam" id="TIGR01686">
    <property type="entry name" value="FkbH"/>
    <property type="match status" value="1"/>
</dbReference>
<dbReference type="Gene3D" id="3.40.50.1110">
    <property type="entry name" value="SGNH hydrolase"/>
    <property type="match status" value="1"/>
</dbReference>
<organism evidence="2 3">
    <name type="scientific">Streptomyces clavuligerus</name>
    <dbReference type="NCBI Taxonomy" id="1901"/>
    <lineage>
        <taxon>Bacteria</taxon>
        <taxon>Bacillati</taxon>
        <taxon>Actinomycetota</taxon>
        <taxon>Actinomycetes</taxon>
        <taxon>Kitasatosporales</taxon>
        <taxon>Streptomycetaceae</taxon>
        <taxon>Streptomyces</taxon>
    </lineage>
</organism>
<dbReference type="eggNOG" id="COG3882">
    <property type="taxonomic scope" value="Bacteria"/>
</dbReference>
<dbReference type="SUPFAM" id="SSF55729">
    <property type="entry name" value="Acyl-CoA N-acyltransferases (Nat)"/>
    <property type="match status" value="1"/>
</dbReference>
<feature type="region of interest" description="Disordered" evidence="1">
    <location>
        <begin position="574"/>
        <end position="618"/>
    </location>
</feature>
<dbReference type="OrthoDB" id="4516163at2"/>
<dbReference type="Gene3D" id="3.40.630.30">
    <property type="match status" value="1"/>
</dbReference>
<proteinExistence type="predicted"/>
<dbReference type="EMBL" id="CM000913">
    <property type="protein sequence ID" value="EFG10551.1"/>
    <property type="molecule type" value="Genomic_DNA"/>
</dbReference>
<dbReference type="SUPFAM" id="SSF56784">
    <property type="entry name" value="HAD-like"/>
    <property type="match status" value="1"/>
</dbReference>
<evidence type="ECO:0000256" key="1">
    <source>
        <dbReference type="SAM" id="MobiDB-lite"/>
    </source>
</evidence>
<reference evidence="2 3" key="1">
    <citation type="journal article" date="2010" name="Genome Biol. Evol.">
        <title>The sequence of a 1.8-mb bacterial linear plasmid reveals a rich evolutionary reservoir of secondary metabolic pathways.</title>
        <authorList>
            <person name="Medema M.H."/>
            <person name="Trefzer A."/>
            <person name="Kovalchuk A."/>
            <person name="van den Berg M."/>
            <person name="Mueller U."/>
            <person name="Heijne W."/>
            <person name="Wu L."/>
            <person name="Alam M.T."/>
            <person name="Ronning C.M."/>
            <person name="Nierman W.C."/>
            <person name="Bovenberg R.A.L."/>
            <person name="Breitling R."/>
            <person name="Takano E."/>
        </authorList>
    </citation>
    <scope>NUCLEOTIDE SEQUENCE [LARGE SCALE GENOMIC DNA]</scope>
    <source>
        <strain evidence="3">ATCC 27064 / DSM 738 / JCM 4710 / NBRC 13307 / NCIMB 12785 / NRRL 3585 / VKM Ac-602</strain>
    </source>
</reference>
<dbReference type="RefSeq" id="WP_003956333.1">
    <property type="nucleotide sequence ID" value="NZ_CM000913.1"/>
</dbReference>
<feature type="compositionally biased region" description="Pro residues" evidence="1">
    <location>
        <begin position="583"/>
        <end position="611"/>
    </location>
</feature>
<protein>
    <submittedName>
        <fullName evidence="2">Non-ribosomal peptide synthetase</fullName>
    </submittedName>
</protein>